<dbReference type="OrthoDB" id="2393943at2759"/>
<evidence type="ECO:0000256" key="1">
    <source>
        <dbReference type="SAM" id="MobiDB-lite"/>
    </source>
</evidence>
<keyword evidence="3" id="KW-1185">Reference proteome</keyword>
<gene>
    <name evidence="2" type="ORF">F8M41_008520</name>
</gene>
<evidence type="ECO:0000313" key="3">
    <source>
        <dbReference type="Proteomes" id="UP000439903"/>
    </source>
</evidence>
<organism evidence="2 3">
    <name type="scientific">Gigaspora margarita</name>
    <dbReference type="NCBI Taxonomy" id="4874"/>
    <lineage>
        <taxon>Eukaryota</taxon>
        <taxon>Fungi</taxon>
        <taxon>Fungi incertae sedis</taxon>
        <taxon>Mucoromycota</taxon>
        <taxon>Glomeromycotina</taxon>
        <taxon>Glomeromycetes</taxon>
        <taxon>Diversisporales</taxon>
        <taxon>Gigasporaceae</taxon>
        <taxon>Gigaspora</taxon>
    </lineage>
</organism>
<comment type="caution">
    <text evidence="2">The sequence shown here is derived from an EMBL/GenBank/DDBJ whole genome shotgun (WGS) entry which is preliminary data.</text>
</comment>
<dbReference type="AlphaFoldDB" id="A0A8H4EV91"/>
<sequence length="257" mass="27223">MVFKTQKNGITVIPYRNKCGEVLFNLTDSLSMEYVKDSGCNGYDDGNSKSYRKRRNIFNKRHEDKCEVGPWGTKPWAIKVGDLTWDCGDKDGFKYQDCDGKDIYKDMVVDYDHEKLPKRLSDQGPESGFYLVIDGQSKWGKRASITSPAAINVNNQGGEVAPAPAAPAPVAPAPIAPSPTAPIVTPSKTPLATPTTTEVATSAATEVATSVAPVPSATELVATPTTTPVATPTTTEVATSTAPAPVPSSTESVATTG</sequence>
<accession>A0A8H4EV91</accession>
<dbReference type="Proteomes" id="UP000439903">
    <property type="component" value="Unassembled WGS sequence"/>
</dbReference>
<evidence type="ECO:0000313" key="2">
    <source>
        <dbReference type="EMBL" id="KAF0558598.1"/>
    </source>
</evidence>
<protein>
    <submittedName>
        <fullName evidence="2">Uncharacterized protein</fullName>
    </submittedName>
</protein>
<reference evidence="2 3" key="1">
    <citation type="journal article" date="2019" name="Environ. Microbiol.">
        <title>At the nexus of three kingdoms: the genome of the mycorrhizal fungus Gigaspora margarita provides insights into plant, endobacterial and fungal interactions.</title>
        <authorList>
            <person name="Venice F."/>
            <person name="Ghignone S."/>
            <person name="Salvioli di Fossalunga A."/>
            <person name="Amselem J."/>
            <person name="Novero M."/>
            <person name="Xianan X."/>
            <person name="Sedzielewska Toro K."/>
            <person name="Morin E."/>
            <person name="Lipzen A."/>
            <person name="Grigoriev I.V."/>
            <person name="Henrissat B."/>
            <person name="Martin F.M."/>
            <person name="Bonfante P."/>
        </authorList>
    </citation>
    <scope>NUCLEOTIDE SEQUENCE [LARGE SCALE GENOMIC DNA]</scope>
    <source>
        <strain evidence="2 3">BEG34</strain>
    </source>
</reference>
<dbReference type="EMBL" id="WTPW01000020">
    <property type="protein sequence ID" value="KAF0558598.1"/>
    <property type="molecule type" value="Genomic_DNA"/>
</dbReference>
<feature type="region of interest" description="Disordered" evidence="1">
    <location>
        <begin position="220"/>
        <end position="257"/>
    </location>
</feature>
<proteinExistence type="predicted"/>
<name>A0A8H4EV91_GIGMA</name>